<dbReference type="InterPro" id="IPR001806">
    <property type="entry name" value="Small_GTPase"/>
</dbReference>
<dbReference type="PROSITE" id="PS51421">
    <property type="entry name" value="RAS"/>
    <property type="match status" value="1"/>
</dbReference>
<dbReference type="SMART" id="SM00174">
    <property type="entry name" value="RHO"/>
    <property type="match status" value="1"/>
</dbReference>
<dbReference type="GO" id="GO:0032889">
    <property type="term" value="P:regulation of vacuole fusion, non-autophagic"/>
    <property type="evidence" value="ECO:0007669"/>
    <property type="project" value="TreeGrafter"/>
</dbReference>
<dbReference type="Pfam" id="PF00071">
    <property type="entry name" value="Ras"/>
    <property type="match status" value="1"/>
</dbReference>
<dbReference type="GO" id="GO:0005770">
    <property type="term" value="C:late endosome"/>
    <property type="evidence" value="ECO:0007669"/>
    <property type="project" value="TreeGrafter"/>
</dbReference>
<proteinExistence type="inferred from homology"/>
<feature type="compositionally biased region" description="Polar residues" evidence="5">
    <location>
        <begin position="229"/>
        <end position="239"/>
    </location>
</feature>
<dbReference type="GO" id="GO:0003924">
    <property type="term" value="F:GTPase activity"/>
    <property type="evidence" value="ECO:0007669"/>
    <property type="project" value="InterPro"/>
</dbReference>
<evidence type="ECO:0008006" key="8">
    <source>
        <dbReference type="Google" id="ProtNLM"/>
    </source>
</evidence>
<keyword evidence="4" id="KW-0636">Prenylation</keyword>
<keyword evidence="4" id="KW-0449">Lipoprotein</keyword>
<reference evidence="6 7" key="1">
    <citation type="submission" date="2014-04" db="EMBL/GenBank/DDBJ databases">
        <authorList>
            <consortium name="DOE Joint Genome Institute"/>
            <person name="Kuo A."/>
            <person name="Kohler A."/>
            <person name="Nagy L.G."/>
            <person name="Floudas D."/>
            <person name="Copeland A."/>
            <person name="Barry K.W."/>
            <person name="Cichocki N."/>
            <person name="Veneault-Fourrey C."/>
            <person name="LaButti K."/>
            <person name="Lindquist E.A."/>
            <person name="Lipzen A."/>
            <person name="Lundell T."/>
            <person name="Morin E."/>
            <person name="Murat C."/>
            <person name="Sun H."/>
            <person name="Tunlid A."/>
            <person name="Henrissat B."/>
            <person name="Grigoriev I.V."/>
            <person name="Hibbett D.S."/>
            <person name="Martin F."/>
            <person name="Nordberg H.P."/>
            <person name="Cantor M.N."/>
            <person name="Hua S.X."/>
        </authorList>
    </citation>
    <scope>NUCLEOTIDE SEQUENCE [LARGE SCALE GENOMIC DNA]</scope>
    <source>
        <strain evidence="6 7">LaAM-08-1</strain>
    </source>
</reference>
<dbReference type="SMART" id="SM00175">
    <property type="entry name" value="RAB"/>
    <property type="match status" value="1"/>
</dbReference>
<dbReference type="GO" id="GO:0000329">
    <property type="term" value="C:fungal-type vacuole membrane"/>
    <property type="evidence" value="ECO:0007669"/>
    <property type="project" value="TreeGrafter"/>
</dbReference>
<feature type="compositionally biased region" description="Low complexity" evidence="5">
    <location>
        <begin position="260"/>
        <end position="271"/>
    </location>
</feature>
<dbReference type="EMBL" id="KN838784">
    <property type="protein sequence ID" value="KIJ94647.1"/>
    <property type="molecule type" value="Genomic_DNA"/>
</dbReference>
<evidence type="ECO:0000256" key="1">
    <source>
        <dbReference type="ARBA" id="ARBA00006270"/>
    </source>
</evidence>
<comment type="similarity">
    <text evidence="1">Belongs to the small GTPase superfamily. Rab family.</text>
</comment>
<feature type="compositionally biased region" description="Low complexity" evidence="5">
    <location>
        <begin position="204"/>
        <end position="228"/>
    </location>
</feature>
<dbReference type="SMART" id="SM00173">
    <property type="entry name" value="RAS"/>
    <property type="match status" value="1"/>
</dbReference>
<gene>
    <name evidence="6" type="ORF">K443DRAFT_683586</name>
</gene>
<dbReference type="InterPro" id="IPR027417">
    <property type="entry name" value="P-loop_NTPase"/>
</dbReference>
<keyword evidence="7" id="KW-1185">Reference proteome</keyword>
<organism evidence="6 7">
    <name type="scientific">Laccaria amethystina LaAM-08-1</name>
    <dbReference type="NCBI Taxonomy" id="1095629"/>
    <lineage>
        <taxon>Eukaryota</taxon>
        <taxon>Fungi</taxon>
        <taxon>Dikarya</taxon>
        <taxon>Basidiomycota</taxon>
        <taxon>Agaricomycotina</taxon>
        <taxon>Agaricomycetes</taxon>
        <taxon>Agaricomycetidae</taxon>
        <taxon>Agaricales</taxon>
        <taxon>Agaricineae</taxon>
        <taxon>Hydnangiaceae</taxon>
        <taxon>Laccaria</taxon>
    </lineage>
</organism>
<accession>A0A0C9XES1</accession>
<dbReference type="GO" id="GO:0005525">
    <property type="term" value="F:GTP binding"/>
    <property type="evidence" value="ECO:0007669"/>
    <property type="project" value="UniProtKB-KW"/>
</dbReference>
<dbReference type="PANTHER" id="PTHR47981">
    <property type="entry name" value="RAB FAMILY"/>
    <property type="match status" value="1"/>
</dbReference>
<evidence type="ECO:0000256" key="5">
    <source>
        <dbReference type="SAM" id="MobiDB-lite"/>
    </source>
</evidence>
<dbReference type="AlphaFoldDB" id="A0A0C9XES1"/>
<dbReference type="FunFam" id="3.40.50.300:FF:001447">
    <property type="entry name" value="Ras-related protein Rab-1B"/>
    <property type="match status" value="1"/>
</dbReference>
<dbReference type="STRING" id="1095629.A0A0C9XES1"/>
<evidence type="ECO:0000256" key="3">
    <source>
        <dbReference type="ARBA" id="ARBA00023134"/>
    </source>
</evidence>
<feature type="region of interest" description="Disordered" evidence="5">
    <location>
        <begin position="190"/>
        <end position="271"/>
    </location>
</feature>
<sequence>MPTIKLVVIGASGVGKSSLRGQYISGRFSTGYRATIGADFITKTVPHPRNPDELVTLQIWDTAGQERFSTLSSAFFRGADAALLIFDVTSPESMHALKKWWNDFREKAPVEDDDVQEYCCVVVGNKTDKGNNKLVGESEALEFIDELVPPLSTSSPSSPQQHVIIPQISFPHPETEASHTSLHRTDSISIASQKHRHGTPPPSKSRSSSSSRFYSTDTTKTTLTLYHTPSSSIYESARSSPEPHPPIATSPRQRRLMGLSSSSSGSASTSSVATMTPSLFAREHASQTEAAVLSTSDGSSVLPPERGPKLFFTSAKTGEGVEDVFGYVVKRVVGRWEHEEAMVAFRDAEGEHEAIRLDAGGGEDGDRRGWSACCA</sequence>
<dbReference type="OrthoDB" id="9989112at2759"/>
<dbReference type="Gene3D" id="3.40.50.300">
    <property type="entry name" value="P-loop containing nucleotide triphosphate hydrolases"/>
    <property type="match status" value="1"/>
</dbReference>
<evidence type="ECO:0000256" key="2">
    <source>
        <dbReference type="ARBA" id="ARBA00022741"/>
    </source>
</evidence>
<dbReference type="PROSITE" id="PS51419">
    <property type="entry name" value="RAB"/>
    <property type="match status" value="1"/>
</dbReference>
<dbReference type="NCBIfam" id="TIGR00231">
    <property type="entry name" value="small_GTP"/>
    <property type="match status" value="1"/>
</dbReference>
<name>A0A0C9XES1_9AGAR</name>
<dbReference type="PRINTS" id="PR00449">
    <property type="entry name" value="RASTRNSFRMNG"/>
</dbReference>
<evidence type="ECO:0000256" key="4">
    <source>
        <dbReference type="ARBA" id="ARBA00023289"/>
    </source>
</evidence>
<evidence type="ECO:0000313" key="7">
    <source>
        <dbReference type="Proteomes" id="UP000054477"/>
    </source>
</evidence>
<keyword evidence="2" id="KW-0547">Nucleotide-binding</keyword>
<dbReference type="HOGENOM" id="CLU_685333_0_0_1"/>
<protein>
    <recommendedName>
        <fullName evidence="8">Ras-domain-containing protein</fullName>
    </recommendedName>
</protein>
<dbReference type="PANTHER" id="PTHR47981:SF20">
    <property type="entry name" value="RAS-RELATED PROTEIN RAB-7A"/>
    <property type="match status" value="1"/>
</dbReference>
<dbReference type="SUPFAM" id="SSF52540">
    <property type="entry name" value="P-loop containing nucleoside triphosphate hydrolases"/>
    <property type="match status" value="1"/>
</dbReference>
<keyword evidence="3" id="KW-0342">GTP-binding</keyword>
<reference evidence="7" key="2">
    <citation type="submission" date="2015-01" db="EMBL/GenBank/DDBJ databases">
        <title>Evolutionary Origins and Diversification of the Mycorrhizal Mutualists.</title>
        <authorList>
            <consortium name="DOE Joint Genome Institute"/>
            <consortium name="Mycorrhizal Genomics Consortium"/>
            <person name="Kohler A."/>
            <person name="Kuo A."/>
            <person name="Nagy L.G."/>
            <person name="Floudas D."/>
            <person name="Copeland A."/>
            <person name="Barry K.W."/>
            <person name="Cichocki N."/>
            <person name="Veneault-Fourrey C."/>
            <person name="LaButti K."/>
            <person name="Lindquist E.A."/>
            <person name="Lipzen A."/>
            <person name="Lundell T."/>
            <person name="Morin E."/>
            <person name="Murat C."/>
            <person name="Riley R."/>
            <person name="Ohm R."/>
            <person name="Sun H."/>
            <person name="Tunlid A."/>
            <person name="Henrissat B."/>
            <person name="Grigoriev I.V."/>
            <person name="Hibbett D.S."/>
            <person name="Martin F."/>
        </authorList>
    </citation>
    <scope>NUCLEOTIDE SEQUENCE [LARGE SCALE GENOMIC DNA]</scope>
    <source>
        <strain evidence="7">LaAM-08-1</strain>
    </source>
</reference>
<evidence type="ECO:0000313" key="6">
    <source>
        <dbReference type="EMBL" id="KIJ94647.1"/>
    </source>
</evidence>
<dbReference type="Proteomes" id="UP000054477">
    <property type="component" value="Unassembled WGS sequence"/>
</dbReference>
<dbReference type="InterPro" id="IPR005225">
    <property type="entry name" value="Small_GTP-bd"/>
</dbReference>